<keyword evidence="1" id="KW-0732">Signal</keyword>
<feature type="domain" description="AB hydrolase-1" evidence="2">
    <location>
        <begin position="70"/>
        <end position="194"/>
    </location>
</feature>
<dbReference type="GO" id="GO:0046464">
    <property type="term" value="P:acylglycerol catabolic process"/>
    <property type="evidence" value="ECO:0007669"/>
    <property type="project" value="TreeGrafter"/>
</dbReference>
<dbReference type="GO" id="GO:0016020">
    <property type="term" value="C:membrane"/>
    <property type="evidence" value="ECO:0007669"/>
    <property type="project" value="TreeGrafter"/>
</dbReference>
<dbReference type="STRING" id="487184.SAMN05216421_0749"/>
<feature type="chain" id="PRO_5009255756" evidence="1">
    <location>
        <begin position="21"/>
        <end position="343"/>
    </location>
</feature>
<dbReference type="GO" id="GO:0047372">
    <property type="term" value="F:monoacylglycerol lipase activity"/>
    <property type="evidence" value="ECO:0007669"/>
    <property type="project" value="TreeGrafter"/>
</dbReference>
<accession>A0A1H1NRF2</accession>
<dbReference type="Pfam" id="PF00561">
    <property type="entry name" value="Abhydrolase_1"/>
    <property type="match status" value="1"/>
</dbReference>
<evidence type="ECO:0000313" key="4">
    <source>
        <dbReference type="Proteomes" id="UP000243207"/>
    </source>
</evidence>
<sequence>MSIRTAVISSALLCASMVQADTRPTYGPQLEGFDYPHAVERFDFTSQRQELSMAYMDVAPSGEANGRTAVLLHGKNFCGATWEQTIEALSEEGFRVIAPDQIGFCKSSKPEGYQFSFGQLAANTAQLLEHEGIDEAIVIGHSIGGMLAARFALDHPELTEQLVMVNPIGLEDWLAKGVPYAPIDELYEGELKTDYERIKGYQTKFYYNGQWKPEYDRWVEMLAGMYKGPGREIVAWNQAQTAEMLFTQPVVQEFPNIDVPSALMIGQKDRTAPGANRAPEEVAKQLGNYPVLGREAAAAIPEAELIEFAELGHSPQVEAPEQFHEALLKLLTGGSDEAKANAG</sequence>
<dbReference type="InterPro" id="IPR029058">
    <property type="entry name" value="AB_hydrolase_fold"/>
</dbReference>
<dbReference type="PRINTS" id="PR00412">
    <property type="entry name" value="EPOXHYDRLASE"/>
</dbReference>
<evidence type="ECO:0000313" key="3">
    <source>
        <dbReference type="EMBL" id="SDS01566.1"/>
    </source>
</evidence>
<keyword evidence="4" id="KW-1185">Reference proteome</keyword>
<dbReference type="PANTHER" id="PTHR43798">
    <property type="entry name" value="MONOACYLGLYCEROL LIPASE"/>
    <property type="match status" value="1"/>
</dbReference>
<dbReference type="OrthoDB" id="9773293at2"/>
<dbReference type="InterPro" id="IPR000073">
    <property type="entry name" value="AB_hydrolase_1"/>
</dbReference>
<feature type="signal peptide" evidence="1">
    <location>
        <begin position="1"/>
        <end position="20"/>
    </location>
</feature>
<dbReference type="AlphaFoldDB" id="A0A1H1NRF2"/>
<organism evidence="3 4">
    <name type="scientific">Halopseudomonas xinjiangensis</name>
    <dbReference type="NCBI Taxonomy" id="487184"/>
    <lineage>
        <taxon>Bacteria</taxon>
        <taxon>Pseudomonadati</taxon>
        <taxon>Pseudomonadota</taxon>
        <taxon>Gammaproteobacteria</taxon>
        <taxon>Pseudomonadales</taxon>
        <taxon>Pseudomonadaceae</taxon>
        <taxon>Halopseudomonas</taxon>
    </lineage>
</organism>
<dbReference type="Gene3D" id="3.40.50.1820">
    <property type="entry name" value="alpha/beta hydrolase"/>
    <property type="match status" value="1"/>
</dbReference>
<dbReference type="Proteomes" id="UP000243207">
    <property type="component" value="Chromosome I"/>
</dbReference>
<proteinExistence type="predicted"/>
<reference evidence="4" key="1">
    <citation type="submission" date="2016-10" db="EMBL/GenBank/DDBJ databases">
        <authorList>
            <person name="Varghese N."/>
            <person name="Submissions S."/>
        </authorList>
    </citation>
    <scope>NUCLEOTIDE SEQUENCE [LARGE SCALE GENOMIC DNA]</scope>
    <source>
        <strain evidence="4">NRRL B-51270</strain>
    </source>
</reference>
<dbReference type="PRINTS" id="PR00111">
    <property type="entry name" value="ABHYDROLASE"/>
</dbReference>
<dbReference type="InterPro" id="IPR050266">
    <property type="entry name" value="AB_hydrolase_sf"/>
</dbReference>
<evidence type="ECO:0000256" key="1">
    <source>
        <dbReference type="SAM" id="SignalP"/>
    </source>
</evidence>
<evidence type="ECO:0000259" key="2">
    <source>
        <dbReference type="Pfam" id="PF00561"/>
    </source>
</evidence>
<dbReference type="SUPFAM" id="SSF53474">
    <property type="entry name" value="alpha/beta-Hydrolases"/>
    <property type="match status" value="1"/>
</dbReference>
<gene>
    <name evidence="3" type="ORF">SAMN05216421_0749</name>
</gene>
<dbReference type="InterPro" id="IPR000639">
    <property type="entry name" value="Epox_hydrolase-like"/>
</dbReference>
<protein>
    <submittedName>
        <fullName evidence="3">Pimeloyl-ACP methyl ester carboxylesterase</fullName>
    </submittedName>
</protein>
<name>A0A1H1NRF2_9GAMM</name>
<dbReference type="EMBL" id="LT629736">
    <property type="protein sequence ID" value="SDS01566.1"/>
    <property type="molecule type" value="Genomic_DNA"/>
</dbReference>
<dbReference type="PANTHER" id="PTHR43798:SF33">
    <property type="entry name" value="HYDROLASE, PUTATIVE (AFU_ORTHOLOGUE AFUA_2G14860)-RELATED"/>
    <property type="match status" value="1"/>
</dbReference>